<accession>A0A1R2CD56</accession>
<dbReference type="EMBL" id="MPUH01000191">
    <property type="protein sequence ID" value="OMJ86912.1"/>
    <property type="molecule type" value="Genomic_DNA"/>
</dbReference>
<name>A0A1R2CD56_9CILI</name>
<keyword evidence="2" id="KW-1185">Reference proteome</keyword>
<protein>
    <submittedName>
        <fullName evidence="1">Uncharacterized protein</fullName>
    </submittedName>
</protein>
<gene>
    <name evidence="1" type="ORF">SteCoe_11463</name>
</gene>
<dbReference type="Proteomes" id="UP000187209">
    <property type="component" value="Unassembled WGS sequence"/>
</dbReference>
<proteinExistence type="predicted"/>
<sequence length="394" mass="46806">MFFFRARLLKTHNFIYPKNPFAIIRYYTPYEFSFNYLKKSSNYDSFNLQKLIKALYILKSSSKDVKIKEKIINDEILQNNFILFNKLIKSADADSGCNIINCLGRLRYANEEFWEYVEKDFILKAKDFNDKELVCFITGYGQTRRGKDHVYKIIEDTIMKWIWDDIIIDSNSASSIYSAFLFIEKGSFILRKYLEKMIINDIENISAAYLTHLFFNLRKSEDIDTKFLNAILNKYIKLNRFFNADGVTDTLIMAVNNKSSLQLINQLEELVLPIFNELSIYNIGRLVLSYCKMFPNSIEMKKDRKYDFTVCLVKLFMPKRVELYDNETLLIKNNFLLMIFWALSKCDLSEYCKELEAFIEVYPTLEEIQQINSYMLEDIKKYLEKKKNMNNIKS</sequence>
<organism evidence="1 2">
    <name type="scientific">Stentor coeruleus</name>
    <dbReference type="NCBI Taxonomy" id="5963"/>
    <lineage>
        <taxon>Eukaryota</taxon>
        <taxon>Sar</taxon>
        <taxon>Alveolata</taxon>
        <taxon>Ciliophora</taxon>
        <taxon>Postciliodesmatophora</taxon>
        <taxon>Heterotrichea</taxon>
        <taxon>Heterotrichida</taxon>
        <taxon>Stentoridae</taxon>
        <taxon>Stentor</taxon>
    </lineage>
</organism>
<reference evidence="1 2" key="1">
    <citation type="submission" date="2016-11" db="EMBL/GenBank/DDBJ databases">
        <title>The macronuclear genome of Stentor coeruleus: a giant cell with tiny introns.</title>
        <authorList>
            <person name="Slabodnick M."/>
            <person name="Ruby J.G."/>
            <person name="Reiff S.B."/>
            <person name="Swart E.C."/>
            <person name="Gosai S."/>
            <person name="Prabakaran S."/>
            <person name="Witkowska E."/>
            <person name="Larue G.E."/>
            <person name="Fisher S."/>
            <person name="Freeman R.M."/>
            <person name="Gunawardena J."/>
            <person name="Chu W."/>
            <person name="Stover N.A."/>
            <person name="Gregory B.D."/>
            <person name="Nowacki M."/>
            <person name="Derisi J."/>
            <person name="Roy S.W."/>
            <person name="Marshall W.F."/>
            <person name="Sood P."/>
        </authorList>
    </citation>
    <scope>NUCLEOTIDE SEQUENCE [LARGE SCALE GENOMIC DNA]</scope>
    <source>
        <strain evidence="1">WM001</strain>
    </source>
</reference>
<dbReference type="AlphaFoldDB" id="A0A1R2CD56"/>
<evidence type="ECO:0000313" key="1">
    <source>
        <dbReference type="EMBL" id="OMJ86912.1"/>
    </source>
</evidence>
<evidence type="ECO:0000313" key="2">
    <source>
        <dbReference type="Proteomes" id="UP000187209"/>
    </source>
</evidence>
<comment type="caution">
    <text evidence="1">The sequence shown here is derived from an EMBL/GenBank/DDBJ whole genome shotgun (WGS) entry which is preliminary data.</text>
</comment>